<comment type="caution">
    <text evidence="8">The sequence shown here is derived from an EMBL/GenBank/DDBJ whole genome shotgun (WGS) entry which is preliminary data.</text>
</comment>
<dbReference type="GO" id="GO:0048038">
    <property type="term" value="F:quinone binding"/>
    <property type="evidence" value="ECO:0007669"/>
    <property type="project" value="UniProtKB-KW"/>
</dbReference>
<reference evidence="8 9" key="1">
    <citation type="submission" date="2017-10" db="EMBL/GenBank/DDBJ databases">
        <title>Draft genome of Longimonas halophila.</title>
        <authorList>
            <person name="Goh K.M."/>
            <person name="Shamsir M.S."/>
            <person name="Lim S.W."/>
        </authorList>
    </citation>
    <scope>NUCLEOTIDE SEQUENCE [LARGE SCALE GENOMIC DNA]</scope>
    <source>
        <strain evidence="8 9">KCTC 42399</strain>
    </source>
</reference>
<keyword evidence="4" id="KW-0274">FAD</keyword>
<keyword evidence="3" id="KW-0874">Quinone</keyword>
<protein>
    <submittedName>
        <fullName evidence="8">Pyridine nucleotide-disulfide oxidoreductase</fullName>
    </submittedName>
</protein>
<keyword evidence="9" id="KW-1185">Reference proteome</keyword>
<evidence type="ECO:0000313" key="8">
    <source>
        <dbReference type="EMBL" id="PEN09462.1"/>
    </source>
</evidence>
<dbReference type="InterPro" id="IPR023753">
    <property type="entry name" value="FAD/NAD-binding_dom"/>
</dbReference>
<dbReference type="Proteomes" id="UP000221024">
    <property type="component" value="Unassembled WGS sequence"/>
</dbReference>
<dbReference type="EMBL" id="PDEP01000001">
    <property type="protein sequence ID" value="PEN09462.1"/>
    <property type="molecule type" value="Genomic_DNA"/>
</dbReference>
<dbReference type="PANTHER" id="PTHR10632:SF2">
    <property type="entry name" value="SULFIDE:QUINONE OXIDOREDUCTASE, MITOCHONDRIAL"/>
    <property type="match status" value="1"/>
</dbReference>
<dbReference type="GO" id="GO:0070224">
    <property type="term" value="F:sulfide:quinone oxidoreductase activity"/>
    <property type="evidence" value="ECO:0007669"/>
    <property type="project" value="TreeGrafter"/>
</dbReference>
<proteinExistence type="predicted"/>
<organism evidence="8 9">
    <name type="scientific">Longimonas halophila</name>
    <dbReference type="NCBI Taxonomy" id="1469170"/>
    <lineage>
        <taxon>Bacteria</taxon>
        <taxon>Pseudomonadati</taxon>
        <taxon>Rhodothermota</taxon>
        <taxon>Rhodothermia</taxon>
        <taxon>Rhodothermales</taxon>
        <taxon>Salisaetaceae</taxon>
        <taxon>Longimonas</taxon>
    </lineage>
</organism>
<gene>
    <name evidence="8" type="ORF">CRI93_01675</name>
</gene>
<dbReference type="FunFam" id="3.50.50.60:FF:000034">
    <property type="entry name" value="sulfide:quinone oxidoreductase, mitochondrial"/>
    <property type="match status" value="1"/>
</dbReference>
<evidence type="ECO:0000256" key="3">
    <source>
        <dbReference type="ARBA" id="ARBA00022719"/>
    </source>
</evidence>
<dbReference type="SUPFAM" id="SSF51905">
    <property type="entry name" value="FAD/NAD(P)-binding domain"/>
    <property type="match status" value="2"/>
</dbReference>
<sequence>MSTSSQYDVVIVGGGTAGITVAAQLQQSDRAPESIAIIEPSDTHYYQPIWTLVGAGVFDKEISERPMADYIPEGATWLQDAAASFDPEANTVTTKGGDTVAYNYLVVAPGLQLDWDAVPGLAESIDDPNSGVVSNYAYEYCEDTWDVMQQLKPGDNAVFTQPATPIKCGGAPQKIMYLTADHLRREGILDDVSVQFYTPGTVIFGVEKFARTLRKVVDRYGIDVNLHSELVEVRSASNEAVFRATGGDSAPSERVVPYDMLHVTPPQSAPDFIKESPLSNEDGWVDVDKYTLQHTTYENVFSLGDAGSTPNAKTGAAVRKQAPTVVENLLQLMHDGEITAPKEYNGYASCPLVTGYGKLVLAEFDYNNEPDPSFSFDTSQERYSMYALKAYGLPQMYWHGMLRGRA</sequence>
<name>A0A2H3NQW1_9BACT</name>
<dbReference type="OrthoDB" id="9805710at2"/>
<dbReference type="InterPro" id="IPR036188">
    <property type="entry name" value="FAD/NAD-bd_sf"/>
</dbReference>
<evidence type="ECO:0000313" key="9">
    <source>
        <dbReference type="Proteomes" id="UP000221024"/>
    </source>
</evidence>
<keyword evidence="2" id="KW-0285">Flavoprotein</keyword>
<dbReference type="GO" id="GO:0071949">
    <property type="term" value="F:FAD binding"/>
    <property type="evidence" value="ECO:0007669"/>
    <property type="project" value="TreeGrafter"/>
</dbReference>
<keyword evidence="6" id="KW-0560">Oxidoreductase</keyword>
<comment type="cofactor">
    <cofactor evidence="1">
        <name>FAD</name>
        <dbReference type="ChEBI" id="CHEBI:57692"/>
    </cofactor>
</comment>
<evidence type="ECO:0000256" key="6">
    <source>
        <dbReference type="ARBA" id="ARBA00023002"/>
    </source>
</evidence>
<feature type="domain" description="FAD/NAD(P)-binding" evidence="7">
    <location>
        <begin position="7"/>
        <end position="121"/>
    </location>
</feature>
<dbReference type="Pfam" id="PF07992">
    <property type="entry name" value="Pyr_redox_2"/>
    <property type="match status" value="1"/>
</dbReference>
<evidence type="ECO:0000256" key="4">
    <source>
        <dbReference type="ARBA" id="ARBA00022827"/>
    </source>
</evidence>
<dbReference type="InterPro" id="IPR015904">
    <property type="entry name" value="Sulphide_quinone_reductase"/>
</dbReference>
<accession>A0A2H3NQW1</accession>
<evidence type="ECO:0000256" key="2">
    <source>
        <dbReference type="ARBA" id="ARBA00022630"/>
    </source>
</evidence>
<dbReference type="AlphaFoldDB" id="A0A2H3NQW1"/>
<dbReference type="PANTHER" id="PTHR10632">
    <property type="entry name" value="SULFIDE:QUINONE OXIDOREDUCTASE"/>
    <property type="match status" value="1"/>
</dbReference>
<evidence type="ECO:0000256" key="1">
    <source>
        <dbReference type="ARBA" id="ARBA00001974"/>
    </source>
</evidence>
<dbReference type="RefSeq" id="WP_098060860.1">
    <property type="nucleotide sequence ID" value="NZ_PDEP01000001.1"/>
</dbReference>
<keyword evidence="5" id="KW-0809">Transit peptide</keyword>
<evidence type="ECO:0000256" key="5">
    <source>
        <dbReference type="ARBA" id="ARBA00022946"/>
    </source>
</evidence>
<dbReference type="GO" id="GO:0070221">
    <property type="term" value="P:sulfide oxidation, using sulfide:quinone oxidoreductase"/>
    <property type="evidence" value="ECO:0007669"/>
    <property type="project" value="TreeGrafter"/>
</dbReference>
<dbReference type="Gene3D" id="3.50.50.60">
    <property type="entry name" value="FAD/NAD(P)-binding domain"/>
    <property type="match status" value="2"/>
</dbReference>
<evidence type="ECO:0000259" key="7">
    <source>
        <dbReference type="Pfam" id="PF07992"/>
    </source>
</evidence>